<dbReference type="OrthoDB" id="10253736at2759"/>
<keyword evidence="2" id="KW-0560">Oxidoreductase</keyword>
<comment type="similarity">
    <text evidence="1">Belongs to the short-chain dehydrogenases/reductases (SDR) family.</text>
</comment>
<protein>
    <submittedName>
        <fullName evidence="4">NAD(P)-binding protein</fullName>
    </submittedName>
</protein>
<dbReference type="PANTHER" id="PTHR24321:SF8">
    <property type="entry name" value="ESTRADIOL 17-BETA-DEHYDROGENASE 8-RELATED"/>
    <property type="match status" value="1"/>
</dbReference>
<dbReference type="InterPro" id="IPR036291">
    <property type="entry name" value="NAD(P)-bd_dom_sf"/>
</dbReference>
<dbReference type="CDD" id="cd05233">
    <property type="entry name" value="SDR_c"/>
    <property type="match status" value="1"/>
</dbReference>
<organism evidence="4 5">
    <name type="scientific">Pleomassaria siparia CBS 279.74</name>
    <dbReference type="NCBI Taxonomy" id="1314801"/>
    <lineage>
        <taxon>Eukaryota</taxon>
        <taxon>Fungi</taxon>
        <taxon>Dikarya</taxon>
        <taxon>Ascomycota</taxon>
        <taxon>Pezizomycotina</taxon>
        <taxon>Dothideomycetes</taxon>
        <taxon>Pleosporomycetidae</taxon>
        <taxon>Pleosporales</taxon>
        <taxon>Pleomassariaceae</taxon>
        <taxon>Pleomassaria</taxon>
    </lineage>
</organism>
<accession>A0A6G1JT48</accession>
<dbReference type="SUPFAM" id="SSF51735">
    <property type="entry name" value="NAD(P)-binding Rossmann-fold domains"/>
    <property type="match status" value="1"/>
</dbReference>
<feature type="region of interest" description="Disordered" evidence="3">
    <location>
        <begin position="55"/>
        <end position="84"/>
    </location>
</feature>
<evidence type="ECO:0000256" key="1">
    <source>
        <dbReference type="ARBA" id="ARBA00006484"/>
    </source>
</evidence>
<dbReference type="AlphaFoldDB" id="A0A6G1JT48"/>
<dbReference type="InterPro" id="IPR002347">
    <property type="entry name" value="SDR_fam"/>
</dbReference>
<dbReference type="PRINTS" id="PR00081">
    <property type="entry name" value="GDHRDH"/>
</dbReference>
<dbReference type="Gene3D" id="3.40.50.720">
    <property type="entry name" value="NAD(P)-binding Rossmann-like Domain"/>
    <property type="match status" value="1"/>
</dbReference>
<evidence type="ECO:0000256" key="2">
    <source>
        <dbReference type="ARBA" id="ARBA00023002"/>
    </source>
</evidence>
<name>A0A6G1JT48_9PLEO</name>
<dbReference type="Pfam" id="PF13561">
    <property type="entry name" value="adh_short_C2"/>
    <property type="match status" value="1"/>
</dbReference>
<dbReference type="PANTHER" id="PTHR24321">
    <property type="entry name" value="DEHYDROGENASES, SHORT CHAIN"/>
    <property type="match status" value="1"/>
</dbReference>
<evidence type="ECO:0000313" key="4">
    <source>
        <dbReference type="EMBL" id="KAF2703391.1"/>
    </source>
</evidence>
<dbReference type="GO" id="GO:0016491">
    <property type="term" value="F:oxidoreductase activity"/>
    <property type="evidence" value="ECO:0007669"/>
    <property type="project" value="UniProtKB-KW"/>
</dbReference>
<evidence type="ECO:0000256" key="3">
    <source>
        <dbReference type="SAM" id="MobiDB-lite"/>
    </source>
</evidence>
<dbReference type="EMBL" id="MU005787">
    <property type="protein sequence ID" value="KAF2703391.1"/>
    <property type="molecule type" value="Genomic_DNA"/>
</dbReference>
<sequence length="314" mass="33315">MTLPSVSLELQGTHVLITGGGGLIGSVVVSHFLAAGARVSSLDISYSTEVKTETALSDAGIKPKPHGHGHGHGHGHDDDGHGAHETATLTSETAFEVHCDVSDEHSVQAAFAAATERFGPIEACVALASLDLSVLKHASFVDASFSQLKRTLDVNIAGTWLTAREWLRGVKKAKGEGKKLKNVNLIIIGSESGHFGERRCVDYSLAKSAVQGGLLTSLRAEAPREWAGARVNAVAPGAVLTARWTEEIKQDPEQYYNEAQATTALGEPIPMEAVAKAILFLASQNFSSHVHGQVINVDGGKQGKLMWTKEEMAQ</sequence>
<gene>
    <name evidence="4" type="ORF">K504DRAFT_463455</name>
</gene>
<keyword evidence="5" id="KW-1185">Reference proteome</keyword>
<reference evidence="4" key="1">
    <citation type="journal article" date="2020" name="Stud. Mycol.">
        <title>101 Dothideomycetes genomes: a test case for predicting lifestyles and emergence of pathogens.</title>
        <authorList>
            <person name="Haridas S."/>
            <person name="Albert R."/>
            <person name="Binder M."/>
            <person name="Bloem J."/>
            <person name="Labutti K."/>
            <person name="Salamov A."/>
            <person name="Andreopoulos B."/>
            <person name="Baker S."/>
            <person name="Barry K."/>
            <person name="Bills G."/>
            <person name="Bluhm B."/>
            <person name="Cannon C."/>
            <person name="Castanera R."/>
            <person name="Culley D."/>
            <person name="Daum C."/>
            <person name="Ezra D."/>
            <person name="Gonzalez J."/>
            <person name="Henrissat B."/>
            <person name="Kuo A."/>
            <person name="Liang C."/>
            <person name="Lipzen A."/>
            <person name="Lutzoni F."/>
            <person name="Magnuson J."/>
            <person name="Mondo S."/>
            <person name="Nolan M."/>
            <person name="Ohm R."/>
            <person name="Pangilinan J."/>
            <person name="Park H.-J."/>
            <person name="Ramirez L."/>
            <person name="Alfaro M."/>
            <person name="Sun H."/>
            <person name="Tritt A."/>
            <person name="Yoshinaga Y."/>
            <person name="Zwiers L.-H."/>
            <person name="Turgeon B."/>
            <person name="Goodwin S."/>
            <person name="Spatafora J."/>
            <person name="Crous P."/>
            <person name="Grigoriev I."/>
        </authorList>
    </citation>
    <scope>NUCLEOTIDE SEQUENCE</scope>
    <source>
        <strain evidence="4">CBS 279.74</strain>
    </source>
</reference>
<feature type="compositionally biased region" description="Basic residues" evidence="3">
    <location>
        <begin position="63"/>
        <end position="73"/>
    </location>
</feature>
<dbReference type="Proteomes" id="UP000799428">
    <property type="component" value="Unassembled WGS sequence"/>
</dbReference>
<proteinExistence type="inferred from homology"/>
<feature type="compositionally biased region" description="Basic and acidic residues" evidence="3">
    <location>
        <begin position="74"/>
        <end position="84"/>
    </location>
</feature>
<evidence type="ECO:0000313" key="5">
    <source>
        <dbReference type="Proteomes" id="UP000799428"/>
    </source>
</evidence>